<evidence type="ECO:0000259" key="6">
    <source>
        <dbReference type="Pfam" id="PF10566"/>
    </source>
</evidence>
<dbReference type="Pfam" id="PF14509">
    <property type="entry name" value="GH97_C"/>
    <property type="match status" value="1"/>
</dbReference>
<reference evidence="9 10" key="1">
    <citation type="submission" date="2018-08" db="EMBL/GenBank/DDBJ databases">
        <title>A genome reference for cultivated species of the human gut microbiota.</title>
        <authorList>
            <person name="Zou Y."/>
            <person name="Xue W."/>
            <person name="Luo G."/>
        </authorList>
    </citation>
    <scope>NUCLEOTIDE SEQUENCE [LARGE SCALE GENOMIC DNA]</scope>
    <source>
        <strain evidence="9 10">OM05-15BH</strain>
    </source>
</reference>
<dbReference type="GO" id="GO:0016798">
    <property type="term" value="F:hydrolase activity, acting on glycosyl bonds"/>
    <property type="evidence" value="ECO:0007669"/>
    <property type="project" value="UniProtKB-KW"/>
</dbReference>
<gene>
    <name evidence="9" type="ORF">DXB65_08650</name>
</gene>
<evidence type="ECO:0000259" key="8">
    <source>
        <dbReference type="Pfam" id="PF14509"/>
    </source>
</evidence>
<sequence length="634" mass="73219">MPRNLLVFIILLPICNTILMAKPLQLIYSPDKNIQLVINQEQKHITATVLYQKKSIIPEIRFGIQEQNQTFYNDMKCLGFSEKTVIQEQYPAIHGKRSSCSNIGNAFTMYLENTLKQKLNIEFRVYNDGVCFRYALSEEQPDSLLFTNEFTTYRIHREADRWMQKYIPHYEGDFPHEKGSISQGEWGYPALIRYNGCWALLTEANIDRNYCATHLANTTHCEYYQIAYPHKEEGNGVGSTYPTTHTPWSSPWRVIILGELKNIVESTLVEDVSTPCLLKETDWILPGSASWIYWAYNHGTKDYKKCCEYVDLAASMQWEYVLFDWEWDQMQNGGTLEDAAAYAISKGVKPLIWYNSGGAHNRVSSTPRDRLITKENRKKEFRKLKEMGFAGIKVDFFESDKQHMVNYYLDILEDAAKHKLMVNFHGCTLPRGWSRTYPHLMSMEAVYGAEQYNNSPYMTTAASRLNCTYPFTRNVVGPMDYTPVAFTNSQHPHHTTNTHELALSIIFESGIQHWADRPEGFYQSSDEVKSFMSKVPTAWDDTRFIEGYPGEYIVLARRKGTTWYLAGINGTTSHKKLTVVLDFLQDANYQMELFTDGKKATQICTSCNQVSKYDKIETEWLPEGGFVACFKLQE</sequence>
<evidence type="ECO:0000313" key="10">
    <source>
        <dbReference type="Proteomes" id="UP000260983"/>
    </source>
</evidence>
<dbReference type="InterPro" id="IPR017853">
    <property type="entry name" value="GH"/>
</dbReference>
<dbReference type="PANTHER" id="PTHR35803">
    <property type="entry name" value="GLUCAN 1,4-ALPHA-GLUCOSIDASE SUSB-RELATED"/>
    <property type="match status" value="1"/>
</dbReference>
<dbReference type="Gene3D" id="2.70.98.10">
    <property type="match status" value="1"/>
</dbReference>
<evidence type="ECO:0000259" key="7">
    <source>
        <dbReference type="Pfam" id="PF14508"/>
    </source>
</evidence>
<dbReference type="AlphaFoldDB" id="A0A3E5BG27"/>
<evidence type="ECO:0000256" key="4">
    <source>
        <dbReference type="ARBA" id="ARBA00022837"/>
    </source>
</evidence>
<accession>A0A3E5BG27</accession>
<dbReference type="InterPro" id="IPR029483">
    <property type="entry name" value="GH97_C"/>
</dbReference>
<protein>
    <submittedName>
        <fullName evidence="9">Glycoside hydrolase family 97 protein</fullName>
    </submittedName>
</protein>
<evidence type="ECO:0000313" key="9">
    <source>
        <dbReference type="EMBL" id="RGN36463.1"/>
    </source>
</evidence>
<dbReference type="EMBL" id="QSUL01000005">
    <property type="protein sequence ID" value="RGN36463.1"/>
    <property type="molecule type" value="Genomic_DNA"/>
</dbReference>
<dbReference type="PANTHER" id="PTHR35803:SF2">
    <property type="entry name" value="RETAINING ALPHA-GALACTOSIDASE"/>
    <property type="match status" value="1"/>
</dbReference>
<dbReference type="InterPro" id="IPR013780">
    <property type="entry name" value="Glyco_hydro_b"/>
</dbReference>
<evidence type="ECO:0000256" key="5">
    <source>
        <dbReference type="ARBA" id="ARBA00023295"/>
    </source>
</evidence>
<evidence type="ECO:0000256" key="2">
    <source>
        <dbReference type="ARBA" id="ARBA00011245"/>
    </source>
</evidence>
<keyword evidence="3 9" id="KW-0378">Hydrolase</keyword>
<dbReference type="Proteomes" id="UP000260983">
    <property type="component" value="Unassembled WGS sequence"/>
</dbReference>
<keyword evidence="5" id="KW-0326">Glycosidase</keyword>
<dbReference type="GO" id="GO:0030246">
    <property type="term" value="F:carbohydrate binding"/>
    <property type="evidence" value="ECO:0007669"/>
    <property type="project" value="InterPro"/>
</dbReference>
<comment type="subunit">
    <text evidence="2">Monomer.</text>
</comment>
<keyword evidence="4" id="KW-0106">Calcium</keyword>
<feature type="domain" description="Glycosyl-hydrolase 97 C-terminal oligomerisation" evidence="8">
    <location>
        <begin position="538"/>
        <end position="631"/>
    </location>
</feature>
<dbReference type="InterPro" id="IPR052720">
    <property type="entry name" value="Glycosyl_hydrolase_97"/>
</dbReference>
<dbReference type="Gene3D" id="3.20.20.70">
    <property type="entry name" value="Aldolase class I"/>
    <property type="match status" value="1"/>
</dbReference>
<comment type="caution">
    <text evidence="9">The sequence shown here is derived from an EMBL/GenBank/DDBJ whole genome shotgun (WGS) entry which is preliminary data.</text>
</comment>
<dbReference type="Pfam" id="PF14508">
    <property type="entry name" value="GH97_N"/>
    <property type="match status" value="1"/>
</dbReference>
<proteinExistence type="predicted"/>
<name>A0A3E5BG27_9BACE</name>
<dbReference type="Pfam" id="PF10566">
    <property type="entry name" value="Glyco_hydro_97"/>
    <property type="match status" value="1"/>
</dbReference>
<dbReference type="Gene3D" id="2.60.40.1180">
    <property type="entry name" value="Golgi alpha-mannosidase II"/>
    <property type="match status" value="1"/>
</dbReference>
<feature type="domain" description="Glycosyl-hydrolase 97 N-terminal" evidence="7">
    <location>
        <begin position="28"/>
        <end position="275"/>
    </location>
</feature>
<evidence type="ECO:0000256" key="1">
    <source>
        <dbReference type="ARBA" id="ARBA00001913"/>
    </source>
</evidence>
<dbReference type="InterPro" id="IPR019563">
    <property type="entry name" value="GH97_catalytic"/>
</dbReference>
<evidence type="ECO:0000256" key="3">
    <source>
        <dbReference type="ARBA" id="ARBA00022801"/>
    </source>
</evidence>
<dbReference type="InterPro" id="IPR014718">
    <property type="entry name" value="GH-type_carb-bd"/>
</dbReference>
<organism evidence="9 10">
    <name type="scientific">Bacteroides oleiciplenus</name>
    <dbReference type="NCBI Taxonomy" id="626931"/>
    <lineage>
        <taxon>Bacteria</taxon>
        <taxon>Pseudomonadati</taxon>
        <taxon>Bacteroidota</taxon>
        <taxon>Bacteroidia</taxon>
        <taxon>Bacteroidales</taxon>
        <taxon>Bacteroidaceae</taxon>
        <taxon>Bacteroides</taxon>
    </lineage>
</organism>
<dbReference type="InterPro" id="IPR029486">
    <property type="entry name" value="GH97_N"/>
</dbReference>
<dbReference type="SUPFAM" id="SSF51445">
    <property type="entry name" value="(Trans)glycosidases"/>
    <property type="match status" value="1"/>
</dbReference>
<feature type="domain" description="Glycosyl-hydrolase 97 catalytic" evidence="6">
    <location>
        <begin position="298"/>
        <end position="446"/>
    </location>
</feature>
<comment type="cofactor">
    <cofactor evidence="1">
        <name>Ca(2+)</name>
        <dbReference type="ChEBI" id="CHEBI:29108"/>
    </cofactor>
</comment>
<dbReference type="InterPro" id="IPR013785">
    <property type="entry name" value="Aldolase_TIM"/>
</dbReference>